<organism evidence="1 2">
    <name type="scientific">Caballeronia sordidicola</name>
    <name type="common">Burkholderia sordidicola</name>
    <dbReference type="NCBI Taxonomy" id="196367"/>
    <lineage>
        <taxon>Bacteria</taxon>
        <taxon>Pseudomonadati</taxon>
        <taxon>Pseudomonadota</taxon>
        <taxon>Betaproteobacteria</taxon>
        <taxon>Burkholderiales</taxon>
        <taxon>Burkholderiaceae</taxon>
        <taxon>Caballeronia</taxon>
    </lineage>
</organism>
<accession>A0A226WZU6</accession>
<evidence type="ECO:0000313" key="1">
    <source>
        <dbReference type="EMBL" id="OXC76702.1"/>
    </source>
</evidence>
<dbReference type="RefSeq" id="WP_089162187.1">
    <property type="nucleotide sequence ID" value="NZ_MTHB01000120.1"/>
</dbReference>
<comment type="caution">
    <text evidence="1">The sequence shown here is derived from an EMBL/GenBank/DDBJ whole genome shotgun (WGS) entry which is preliminary data.</text>
</comment>
<evidence type="ECO:0000313" key="2">
    <source>
        <dbReference type="Proteomes" id="UP000214720"/>
    </source>
</evidence>
<protein>
    <submittedName>
        <fullName evidence="1">Uncharacterized protein</fullName>
    </submittedName>
</protein>
<name>A0A226WZU6_CABSO</name>
<sequence>MNGKQRCVAYEDLMVIALALQGRASTLAYPILCSELDALFRLVRPLADADDALRNCEALQYRCTRSAAPTKRSIT</sequence>
<reference evidence="2" key="1">
    <citation type="submission" date="2017-01" db="EMBL/GenBank/DDBJ databases">
        <title>Genome Analysis of Deinococcus marmoris KOPRI26562.</title>
        <authorList>
            <person name="Kim J.H."/>
            <person name="Oh H.-M."/>
        </authorList>
    </citation>
    <scope>NUCLEOTIDE SEQUENCE [LARGE SCALE GENOMIC DNA]</scope>
    <source>
        <strain evidence="2">PAMC 26633</strain>
    </source>
</reference>
<proteinExistence type="predicted"/>
<dbReference type="Proteomes" id="UP000214720">
    <property type="component" value="Unassembled WGS sequence"/>
</dbReference>
<gene>
    <name evidence="1" type="ORF">BSU04_20650</name>
</gene>
<dbReference type="AlphaFoldDB" id="A0A226WZU6"/>
<dbReference type="EMBL" id="MTHB01000120">
    <property type="protein sequence ID" value="OXC76702.1"/>
    <property type="molecule type" value="Genomic_DNA"/>
</dbReference>